<sequence>MTIKKKIEQLVKKYETNNPFKIANELNITIVYEPLGSISGYYSKSHRFKVIHINENLPYEKQLSTCAHELGHAILHPNENTAFLKANTYYSTEKIEVEANMFALELLFAQRGDYTVTIKEATEQYGVSEQLFYKNFYP</sequence>
<dbReference type="RefSeq" id="WP_368653161.1">
    <property type="nucleotide sequence ID" value="NZ_CP162599.1"/>
</dbReference>
<feature type="domain" description="IrrE N-terminal-like" evidence="1">
    <location>
        <begin position="24"/>
        <end position="108"/>
    </location>
</feature>
<accession>A0AB39HRR5</accession>
<evidence type="ECO:0000313" key="2">
    <source>
        <dbReference type="EMBL" id="XDK32473.1"/>
    </source>
</evidence>
<dbReference type="PANTHER" id="PTHR43236:SF1">
    <property type="entry name" value="BLL7220 PROTEIN"/>
    <property type="match status" value="1"/>
</dbReference>
<dbReference type="Gene3D" id="1.10.10.2910">
    <property type="match status" value="1"/>
</dbReference>
<gene>
    <name evidence="2" type="ORF">AB4Y30_15920</name>
</gene>
<dbReference type="AlphaFoldDB" id="A0AB39HRR5"/>
<dbReference type="Pfam" id="PF06114">
    <property type="entry name" value="Peptidase_M78"/>
    <property type="match status" value="1"/>
</dbReference>
<proteinExistence type="predicted"/>
<dbReference type="InterPro" id="IPR010359">
    <property type="entry name" value="IrrE_HExxH"/>
</dbReference>
<organism evidence="2">
    <name type="scientific">Ornithinibacillus sp. 4-3</name>
    <dbReference type="NCBI Taxonomy" id="3231488"/>
    <lineage>
        <taxon>Bacteria</taxon>
        <taxon>Bacillati</taxon>
        <taxon>Bacillota</taxon>
        <taxon>Bacilli</taxon>
        <taxon>Bacillales</taxon>
        <taxon>Bacillaceae</taxon>
        <taxon>Ornithinibacillus</taxon>
    </lineage>
</organism>
<dbReference type="InterPro" id="IPR052345">
    <property type="entry name" value="Rad_response_metalloprotease"/>
</dbReference>
<reference evidence="2" key="1">
    <citation type="submission" date="2024-07" db="EMBL/GenBank/DDBJ databases">
        <title>Halotolerant mesophilic bacterium Ornithinibacillus sp. 4-3, sp. nov., isolated from soil.</title>
        <authorList>
            <person name="Sidarenka A.V."/>
            <person name="Guliayeva D.E."/>
            <person name="Leanovich S.I."/>
            <person name="Hileuskaya K.S."/>
            <person name="Akhremchuk A.E."/>
            <person name="Sikolenko M.A."/>
            <person name="Valentovich L.N."/>
        </authorList>
    </citation>
    <scope>NUCLEOTIDE SEQUENCE</scope>
    <source>
        <strain evidence="2">4-3</strain>
    </source>
</reference>
<dbReference type="PANTHER" id="PTHR43236">
    <property type="entry name" value="ANTITOXIN HIGA1"/>
    <property type="match status" value="1"/>
</dbReference>
<protein>
    <submittedName>
        <fullName evidence="2">ImmA/IrrE family metallo-endopeptidase</fullName>
    </submittedName>
</protein>
<evidence type="ECO:0000259" key="1">
    <source>
        <dbReference type="Pfam" id="PF06114"/>
    </source>
</evidence>
<name>A0AB39HRR5_9BACI</name>
<dbReference type="EMBL" id="CP162599">
    <property type="protein sequence ID" value="XDK32473.1"/>
    <property type="molecule type" value="Genomic_DNA"/>
</dbReference>